<dbReference type="PROSITE" id="PS00086">
    <property type="entry name" value="CYTOCHROME_P450"/>
    <property type="match status" value="1"/>
</dbReference>
<dbReference type="PANTHER" id="PTHR24305:SF166">
    <property type="entry name" value="CYTOCHROME P450 12A4, MITOCHONDRIAL-RELATED"/>
    <property type="match status" value="1"/>
</dbReference>
<keyword evidence="7" id="KW-0503">Monooxygenase</keyword>
<evidence type="ECO:0000256" key="3">
    <source>
        <dbReference type="ARBA" id="ARBA00022723"/>
    </source>
</evidence>
<dbReference type="CDD" id="cd11062">
    <property type="entry name" value="CYP58-like"/>
    <property type="match status" value="1"/>
</dbReference>
<reference evidence="8" key="1">
    <citation type="submission" date="2021-12" db="EMBL/GenBank/DDBJ databases">
        <title>Convergent genome expansion in fungi linked to evolution of root-endophyte symbiosis.</title>
        <authorList>
            <consortium name="DOE Joint Genome Institute"/>
            <person name="Ke Y.-H."/>
            <person name="Bonito G."/>
            <person name="Liao H.-L."/>
            <person name="Looney B."/>
            <person name="Rojas-Flechas A."/>
            <person name="Nash J."/>
            <person name="Hameed K."/>
            <person name="Schadt C."/>
            <person name="Martin F."/>
            <person name="Crous P.W."/>
            <person name="Miettinen O."/>
            <person name="Magnuson J.K."/>
            <person name="Labbe J."/>
            <person name="Jacobson D."/>
            <person name="Doktycz M.J."/>
            <person name="Veneault-Fourrey C."/>
            <person name="Kuo A."/>
            <person name="Mondo S."/>
            <person name="Calhoun S."/>
            <person name="Riley R."/>
            <person name="Ohm R."/>
            <person name="LaButti K."/>
            <person name="Andreopoulos B."/>
            <person name="Pangilinan J."/>
            <person name="Nolan M."/>
            <person name="Tritt A."/>
            <person name="Clum A."/>
            <person name="Lipzen A."/>
            <person name="Daum C."/>
            <person name="Barry K."/>
            <person name="Grigoriev I.V."/>
            <person name="Vilgalys R."/>
        </authorList>
    </citation>
    <scope>NUCLEOTIDE SEQUENCE</scope>
    <source>
        <strain evidence="8">PMI_201</strain>
    </source>
</reference>
<dbReference type="RefSeq" id="XP_046076135.1">
    <property type="nucleotide sequence ID" value="XM_046219267.1"/>
</dbReference>
<dbReference type="PRINTS" id="PR00463">
    <property type="entry name" value="EP450I"/>
</dbReference>
<dbReference type="SUPFAM" id="SSF48264">
    <property type="entry name" value="Cytochrome P450"/>
    <property type="match status" value="1"/>
</dbReference>
<keyword evidence="4 7" id="KW-0560">Oxidoreductase</keyword>
<evidence type="ECO:0000256" key="6">
    <source>
        <dbReference type="PIRSR" id="PIRSR602401-1"/>
    </source>
</evidence>
<keyword evidence="5 6" id="KW-0408">Iron</keyword>
<feature type="binding site" description="axial binding residue" evidence="6">
    <location>
        <position position="319"/>
    </location>
    <ligand>
        <name>heme</name>
        <dbReference type="ChEBI" id="CHEBI:30413"/>
    </ligand>
    <ligandPart>
        <name>Fe</name>
        <dbReference type="ChEBI" id="CHEBI:18248"/>
    </ligandPart>
</feature>
<dbReference type="EMBL" id="JAJTJA010000002">
    <property type="protein sequence ID" value="KAH8703117.1"/>
    <property type="molecule type" value="Genomic_DNA"/>
</dbReference>
<dbReference type="GO" id="GO:0016705">
    <property type="term" value="F:oxidoreductase activity, acting on paired donors, with incorporation or reduction of molecular oxygen"/>
    <property type="evidence" value="ECO:0007669"/>
    <property type="project" value="InterPro"/>
</dbReference>
<keyword evidence="9" id="KW-1185">Reference proteome</keyword>
<evidence type="ECO:0000256" key="7">
    <source>
        <dbReference type="RuleBase" id="RU000461"/>
    </source>
</evidence>
<dbReference type="InterPro" id="IPR017972">
    <property type="entry name" value="Cyt_P450_CS"/>
</dbReference>
<dbReference type="PRINTS" id="PR00385">
    <property type="entry name" value="P450"/>
</dbReference>
<evidence type="ECO:0000256" key="5">
    <source>
        <dbReference type="ARBA" id="ARBA00023004"/>
    </source>
</evidence>
<dbReference type="InterPro" id="IPR001128">
    <property type="entry name" value="Cyt_P450"/>
</dbReference>
<dbReference type="GO" id="GO:0005506">
    <property type="term" value="F:iron ion binding"/>
    <property type="evidence" value="ECO:0007669"/>
    <property type="project" value="InterPro"/>
</dbReference>
<evidence type="ECO:0000313" key="9">
    <source>
        <dbReference type="Proteomes" id="UP001201262"/>
    </source>
</evidence>
<evidence type="ECO:0000313" key="8">
    <source>
        <dbReference type="EMBL" id="KAH8703117.1"/>
    </source>
</evidence>
<dbReference type="InterPro" id="IPR036396">
    <property type="entry name" value="Cyt_P450_sf"/>
</dbReference>
<keyword evidence="3 6" id="KW-0479">Metal-binding</keyword>
<dbReference type="Gene3D" id="1.10.630.10">
    <property type="entry name" value="Cytochrome P450"/>
    <property type="match status" value="2"/>
</dbReference>
<evidence type="ECO:0000256" key="4">
    <source>
        <dbReference type="ARBA" id="ARBA00023002"/>
    </source>
</evidence>
<organism evidence="8 9">
    <name type="scientific">Talaromyces proteolyticus</name>
    <dbReference type="NCBI Taxonomy" id="1131652"/>
    <lineage>
        <taxon>Eukaryota</taxon>
        <taxon>Fungi</taxon>
        <taxon>Dikarya</taxon>
        <taxon>Ascomycota</taxon>
        <taxon>Pezizomycotina</taxon>
        <taxon>Eurotiomycetes</taxon>
        <taxon>Eurotiomycetidae</taxon>
        <taxon>Eurotiales</taxon>
        <taxon>Trichocomaceae</taxon>
        <taxon>Talaromyces</taxon>
        <taxon>Talaromyces sect. Bacilispori</taxon>
    </lineage>
</organism>
<dbReference type="GO" id="GO:0004497">
    <property type="term" value="F:monooxygenase activity"/>
    <property type="evidence" value="ECO:0007669"/>
    <property type="project" value="UniProtKB-KW"/>
</dbReference>
<protein>
    <submittedName>
        <fullName evidence="8">Cytochrome P450</fullName>
    </submittedName>
</protein>
<sequence>MSYAFYHDVIRRGHYMWEIEEMHRQYGPIVRISPDTVHVNDPEFIDQIFAGPGKKPLNPFFSKQNIRRLETTVLEVLDRIIQRLDEHVIKKVPVNLSLLYRATTHDIIAKYAFGEDSVCFNRQDLNKPYFESYHKMASIVKINKIKSSTIHNEENDLPESEKSPARLAEEAQNLLAAGTDSTANTLSAITYHLLSNPHILKKLRAELQDAIPEGTVPKISKIENLPYLSAVIQEGLRLRPAVSTRQERVSPDEDLIYTNGKTKMSYRIPAGTCMATSAVLPSRLPEIYPSPEEFRPERFLENATLKRHQLTFSCGTRVCLGINLAYQEMYMILATLFRRCDPWDGTGDQTSMTLELFETTHDDIAIVRDLVTENIKDDSQGVRVTMRDPSISQVDE</sequence>
<accession>A0AAD4KY78</accession>
<dbReference type="InterPro" id="IPR002401">
    <property type="entry name" value="Cyt_P450_E_grp-I"/>
</dbReference>
<comment type="cofactor">
    <cofactor evidence="1 6">
        <name>heme</name>
        <dbReference type="ChEBI" id="CHEBI:30413"/>
    </cofactor>
</comment>
<dbReference type="InterPro" id="IPR050121">
    <property type="entry name" value="Cytochrome_P450_monoxygenase"/>
</dbReference>
<comment type="similarity">
    <text evidence="2 7">Belongs to the cytochrome P450 family.</text>
</comment>
<keyword evidence="6 7" id="KW-0349">Heme</keyword>
<dbReference type="PANTHER" id="PTHR24305">
    <property type="entry name" value="CYTOCHROME P450"/>
    <property type="match status" value="1"/>
</dbReference>
<dbReference type="GeneID" id="70249554"/>
<dbReference type="Proteomes" id="UP001201262">
    <property type="component" value="Unassembled WGS sequence"/>
</dbReference>
<gene>
    <name evidence="8" type="ORF">BGW36DRAFT_413797</name>
</gene>
<dbReference type="Pfam" id="PF00067">
    <property type="entry name" value="p450"/>
    <property type="match status" value="1"/>
</dbReference>
<evidence type="ECO:0000256" key="1">
    <source>
        <dbReference type="ARBA" id="ARBA00001971"/>
    </source>
</evidence>
<proteinExistence type="inferred from homology"/>
<dbReference type="GO" id="GO:0020037">
    <property type="term" value="F:heme binding"/>
    <property type="evidence" value="ECO:0007669"/>
    <property type="project" value="InterPro"/>
</dbReference>
<comment type="caution">
    <text evidence="8">The sequence shown here is derived from an EMBL/GenBank/DDBJ whole genome shotgun (WGS) entry which is preliminary data.</text>
</comment>
<name>A0AAD4KY78_9EURO</name>
<dbReference type="AlphaFoldDB" id="A0AAD4KY78"/>
<evidence type="ECO:0000256" key="2">
    <source>
        <dbReference type="ARBA" id="ARBA00010617"/>
    </source>
</evidence>